<evidence type="ECO:0000313" key="2">
    <source>
        <dbReference type="EMBL" id="EPS97460.1"/>
    </source>
</evidence>
<dbReference type="InterPro" id="IPR053013">
    <property type="entry name" value="LAT"/>
</dbReference>
<dbReference type="InParanoid" id="S8F729"/>
<dbReference type="HOGENOM" id="CLU_038171_2_0_1"/>
<dbReference type="Proteomes" id="UP000015241">
    <property type="component" value="Unassembled WGS sequence"/>
</dbReference>
<accession>S8F729</accession>
<dbReference type="InterPro" id="IPR055100">
    <property type="entry name" value="GNAT_LYC1-like"/>
</dbReference>
<protein>
    <recommendedName>
        <fullName evidence="1">LYC1 C-terminal domain-containing protein</fullName>
    </recommendedName>
</protein>
<feature type="domain" description="LYC1 C-terminal" evidence="1">
    <location>
        <begin position="205"/>
        <end position="399"/>
    </location>
</feature>
<dbReference type="Gene3D" id="3.40.630.30">
    <property type="match status" value="1"/>
</dbReference>
<name>S8F729_FOMSC</name>
<organism evidence="2 3">
    <name type="scientific">Fomitopsis schrenkii</name>
    <name type="common">Brown rot fungus</name>
    <dbReference type="NCBI Taxonomy" id="2126942"/>
    <lineage>
        <taxon>Eukaryota</taxon>
        <taxon>Fungi</taxon>
        <taxon>Dikarya</taxon>
        <taxon>Basidiomycota</taxon>
        <taxon>Agaricomycotina</taxon>
        <taxon>Agaricomycetes</taxon>
        <taxon>Polyporales</taxon>
        <taxon>Fomitopsis</taxon>
    </lineage>
</organism>
<evidence type="ECO:0000313" key="3">
    <source>
        <dbReference type="Proteomes" id="UP000015241"/>
    </source>
</evidence>
<dbReference type="EMBL" id="KE504176">
    <property type="protein sequence ID" value="EPS97460.1"/>
    <property type="molecule type" value="Genomic_DNA"/>
</dbReference>
<gene>
    <name evidence="2" type="ORF">FOMPIDRAFT_1032013</name>
</gene>
<reference evidence="2 3" key="1">
    <citation type="journal article" date="2012" name="Science">
        <title>The Paleozoic origin of enzymatic lignin decomposition reconstructed from 31 fungal genomes.</title>
        <authorList>
            <person name="Floudas D."/>
            <person name="Binder M."/>
            <person name="Riley R."/>
            <person name="Barry K."/>
            <person name="Blanchette R.A."/>
            <person name="Henrissat B."/>
            <person name="Martinez A.T."/>
            <person name="Otillar R."/>
            <person name="Spatafora J.W."/>
            <person name="Yadav J.S."/>
            <person name="Aerts A."/>
            <person name="Benoit I."/>
            <person name="Boyd A."/>
            <person name="Carlson A."/>
            <person name="Copeland A."/>
            <person name="Coutinho P.M."/>
            <person name="de Vries R.P."/>
            <person name="Ferreira P."/>
            <person name="Findley K."/>
            <person name="Foster B."/>
            <person name="Gaskell J."/>
            <person name="Glotzer D."/>
            <person name="Gorecki P."/>
            <person name="Heitman J."/>
            <person name="Hesse C."/>
            <person name="Hori C."/>
            <person name="Igarashi K."/>
            <person name="Jurgens J.A."/>
            <person name="Kallen N."/>
            <person name="Kersten P."/>
            <person name="Kohler A."/>
            <person name="Kuees U."/>
            <person name="Kumar T.K.A."/>
            <person name="Kuo A."/>
            <person name="LaButti K."/>
            <person name="Larrondo L.F."/>
            <person name="Lindquist E."/>
            <person name="Ling A."/>
            <person name="Lombard V."/>
            <person name="Lucas S."/>
            <person name="Lundell T."/>
            <person name="Martin R."/>
            <person name="McLaughlin D.J."/>
            <person name="Morgenstern I."/>
            <person name="Morin E."/>
            <person name="Murat C."/>
            <person name="Nagy L.G."/>
            <person name="Nolan M."/>
            <person name="Ohm R.A."/>
            <person name="Patyshakuliyeva A."/>
            <person name="Rokas A."/>
            <person name="Ruiz-Duenas F.J."/>
            <person name="Sabat G."/>
            <person name="Salamov A."/>
            <person name="Samejima M."/>
            <person name="Schmutz J."/>
            <person name="Slot J.C."/>
            <person name="St John F."/>
            <person name="Stenlid J."/>
            <person name="Sun H."/>
            <person name="Sun S."/>
            <person name="Syed K."/>
            <person name="Tsang A."/>
            <person name="Wiebenga A."/>
            <person name="Young D."/>
            <person name="Pisabarro A."/>
            <person name="Eastwood D.C."/>
            <person name="Martin F."/>
            <person name="Cullen D."/>
            <person name="Grigoriev I.V."/>
            <person name="Hibbett D.S."/>
        </authorList>
    </citation>
    <scope>NUCLEOTIDE SEQUENCE</scope>
    <source>
        <strain evidence="3">FP-58527</strain>
    </source>
</reference>
<evidence type="ECO:0000259" key="1">
    <source>
        <dbReference type="Pfam" id="PF22998"/>
    </source>
</evidence>
<keyword evidence="3" id="KW-1185">Reference proteome</keyword>
<proteinExistence type="predicted"/>
<dbReference type="OrthoDB" id="2020070at2759"/>
<dbReference type="PANTHER" id="PTHR34815:SF2">
    <property type="entry name" value="N-ACETYLTRANSFERASE DOMAIN-CONTAINING PROTEIN"/>
    <property type="match status" value="1"/>
</dbReference>
<sequence length="439" mass="49190">MATVPLAALSLYPATPEQVHESRMRHSSHWRKNLSIENYLLRDQVLEKLDHAKDNKLVTWVLAPRADPTTLDFMCSCETYRRFAVIASPSDPEGTKQVTGYGIASVFTPPEKRKKGYAQHMMRLLHWVLAPRSALPPFPEAWGAPPDVPAELGVQNAQFSVLYSDVGKEFYRACGPTAEPGYGWLTRGAIESSWYAAKAPAGAPSGSTAPHIWLSEDDAKHVWSLDVPLMNTDLAKAAASTSHVAFSFLPHKGVGAFVVRRTMLFKEDRSHVLPFDTWGVLLLPNSVVGMDDAFADPDKQPTYATWTLDSLHESERLLVVTRLRASKETLLAVLKLVVQFARRENISKIEIWGLEEELQAAAREVGWETVDRTEHFSAFKWYGKENEDDLLWMFNEKHAVAYILDDCATQPSGGYSTRPANCIPCFYQGPTLPHIHHSY</sequence>
<dbReference type="PANTHER" id="PTHR34815">
    <property type="entry name" value="LYSINE ACETYLTRANSFERASE"/>
    <property type="match status" value="1"/>
</dbReference>
<dbReference type="eggNOG" id="ENOG502RZ3A">
    <property type="taxonomic scope" value="Eukaryota"/>
</dbReference>
<dbReference type="Pfam" id="PF22998">
    <property type="entry name" value="GNAT_LYC1-like"/>
    <property type="match status" value="1"/>
</dbReference>
<dbReference type="STRING" id="743788.S8F729"/>
<dbReference type="AlphaFoldDB" id="S8F729"/>